<comment type="caution">
    <text evidence="3">The sequence shown here is derived from an EMBL/GenBank/DDBJ whole genome shotgun (WGS) entry which is preliminary data.</text>
</comment>
<organism evidence="3 4">
    <name type="scientific">Rotaria socialis</name>
    <dbReference type="NCBI Taxonomy" id="392032"/>
    <lineage>
        <taxon>Eukaryota</taxon>
        <taxon>Metazoa</taxon>
        <taxon>Spiralia</taxon>
        <taxon>Gnathifera</taxon>
        <taxon>Rotifera</taxon>
        <taxon>Eurotatoria</taxon>
        <taxon>Bdelloidea</taxon>
        <taxon>Philodinida</taxon>
        <taxon>Philodinidae</taxon>
        <taxon>Rotaria</taxon>
    </lineage>
</organism>
<dbReference type="Proteomes" id="UP000663862">
    <property type="component" value="Unassembled WGS sequence"/>
</dbReference>
<feature type="compositionally biased region" description="Polar residues" evidence="1">
    <location>
        <begin position="1"/>
        <end position="14"/>
    </location>
</feature>
<name>A0A821G7H3_9BILA</name>
<protein>
    <submittedName>
        <fullName evidence="3">Uncharacterized protein</fullName>
    </submittedName>
</protein>
<dbReference type="EMBL" id="CAJNYU010000229">
    <property type="protein sequence ID" value="CAF3342819.1"/>
    <property type="molecule type" value="Genomic_DNA"/>
</dbReference>
<dbReference type="Proteomes" id="UP000663869">
    <property type="component" value="Unassembled WGS sequence"/>
</dbReference>
<evidence type="ECO:0000313" key="3">
    <source>
        <dbReference type="EMBL" id="CAF4658811.1"/>
    </source>
</evidence>
<sequence length="122" mass="14387">MHQSRGNNCRSPSGNRVDDENLKEMSEDLLIRDKRRFDLRIQELQAYLEKSNSNKLIMKLAEPALNILFEQFQERSHETSRSELAHCIGLIGYVMLNEGELKFAEWIFECLNEVRTVMFKHN</sequence>
<gene>
    <name evidence="2" type="ORF">FME351_LOCUS3758</name>
    <name evidence="3" type="ORF">TSG867_LOCUS31228</name>
</gene>
<evidence type="ECO:0000313" key="4">
    <source>
        <dbReference type="Proteomes" id="UP000663862"/>
    </source>
</evidence>
<feature type="region of interest" description="Disordered" evidence="1">
    <location>
        <begin position="1"/>
        <end position="20"/>
    </location>
</feature>
<proteinExistence type="predicted"/>
<reference evidence="3" key="1">
    <citation type="submission" date="2021-02" db="EMBL/GenBank/DDBJ databases">
        <authorList>
            <person name="Nowell W R."/>
        </authorList>
    </citation>
    <scope>NUCLEOTIDE SEQUENCE</scope>
</reference>
<dbReference type="AlphaFoldDB" id="A0A821G7H3"/>
<accession>A0A821G7H3</accession>
<evidence type="ECO:0000313" key="2">
    <source>
        <dbReference type="EMBL" id="CAF3342819.1"/>
    </source>
</evidence>
<evidence type="ECO:0000256" key="1">
    <source>
        <dbReference type="SAM" id="MobiDB-lite"/>
    </source>
</evidence>
<dbReference type="EMBL" id="CAJOBQ010005589">
    <property type="protein sequence ID" value="CAF4658811.1"/>
    <property type="molecule type" value="Genomic_DNA"/>
</dbReference>